<dbReference type="EMBL" id="KV749931">
    <property type="protein sequence ID" value="OCL07050.1"/>
    <property type="molecule type" value="Genomic_DNA"/>
</dbReference>
<feature type="compositionally biased region" description="Low complexity" evidence="1">
    <location>
        <begin position="324"/>
        <end position="354"/>
    </location>
</feature>
<accession>A0A8E2EYK7</accession>
<evidence type="ECO:0000256" key="1">
    <source>
        <dbReference type="SAM" id="MobiDB-lite"/>
    </source>
</evidence>
<feature type="region of interest" description="Disordered" evidence="1">
    <location>
        <begin position="200"/>
        <end position="221"/>
    </location>
</feature>
<organism evidence="2 3">
    <name type="scientific">Glonium stellatum</name>
    <dbReference type="NCBI Taxonomy" id="574774"/>
    <lineage>
        <taxon>Eukaryota</taxon>
        <taxon>Fungi</taxon>
        <taxon>Dikarya</taxon>
        <taxon>Ascomycota</taxon>
        <taxon>Pezizomycotina</taxon>
        <taxon>Dothideomycetes</taxon>
        <taxon>Pleosporomycetidae</taxon>
        <taxon>Gloniales</taxon>
        <taxon>Gloniaceae</taxon>
        <taxon>Glonium</taxon>
    </lineage>
</organism>
<feature type="compositionally biased region" description="Polar residues" evidence="1">
    <location>
        <begin position="133"/>
        <end position="146"/>
    </location>
</feature>
<gene>
    <name evidence="2" type="ORF">AOQ84DRAFT_223241</name>
</gene>
<name>A0A8E2EYK7_9PEZI</name>
<sequence length="428" mass="45054">MVVGEEGRVFGGGGGGDGCGWVCGGSGAFWCFWLPLVVGKLVELAFAAALLCRCCHSGHSGHSGHKLGLLSPPTAACPPSHLDLPSRPLGLVAGTRFTRQSAGGWDQRWACAGRDVVGRPSPEPRRPRWRTLANESPGQPPRSSIGSHAPRNMSYSTATAACHVIPPRARAAGAAAAAATAVATTAVATAAATTAAAANYFSSRPSPPPGAAEPHGRRESRLPCRWLRGGGVRQGMRERCPASMRRSSRGARRGHGCKLELQLGLVVTFFGASRARVARSGDCALSAWGTANSDFPLCPAMPCYALPCPALPCSVPPMFASTANSPNSPNSPQSLPNSSQFSHSSQFSPNSISPLPSPPLPSPKTSRRPGRCQTILSRETPQERNHAIALPMAVTAHRANFHWLELARLDSSIRYDYDDSALGPWRPS</sequence>
<evidence type="ECO:0000313" key="3">
    <source>
        <dbReference type="Proteomes" id="UP000250140"/>
    </source>
</evidence>
<protein>
    <submittedName>
        <fullName evidence="2">Uncharacterized protein</fullName>
    </submittedName>
</protein>
<reference evidence="2 3" key="1">
    <citation type="journal article" date="2016" name="Nat. Commun.">
        <title>Ectomycorrhizal ecology is imprinted in the genome of the dominant symbiotic fungus Cenococcum geophilum.</title>
        <authorList>
            <consortium name="DOE Joint Genome Institute"/>
            <person name="Peter M."/>
            <person name="Kohler A."/>
            <person name="Ohm R.A."/>
            <person name="Kuo A."/>
            <person name="Krutzmann J."/>
            <person name="Morin E."/>
            <person name="Arend M."/>
            <person name="Barry K.W."/>
            <person name="Binder M."/>
            <person name="Choi C."/>
            <person name="Clum A."/>
            <person name="Copeland A."/>
            <person name="Grisel N."/>
            <person name="Haridas S."/>
            <person name="Kipfer T."/>
            <person name="LaButti K."/>
            <person name="Lindquist E."/>
            <person name="Lipzen A."/>
            <person name="Maire R."/>
            <person name="Meier B."/>
            <person name="Mihaltcheva S."/>
            <person name="Molinier V."/>
            <person name="Murat C."/>
            <person name="Poggeler S."/>
            <person name="Quandt C.A."/>
            <person name="Sperisen C."/>
            <person name="Tritt A."/>
            <person name="Tisserant E."/>
            <person name="Crous P.W."/>
            <person name="Henrissat B."/>
            <person name="Nehls U."/>
            <person name="Egli S."/>
            <person name="Spatafora J.W."/>
            <person name="Grigoriev I.V."/>
            <person name="Martin F.M."/>
        </authorList>
    </citation>
    <scope>NUCLEOTIDE SEQUENCE [LARGE SCALE GENOMIC DNA]</scope>
    <source>
        <strain evidence="2 3">CBS 207.34</strain>
    </source>
</reference>
<evidence type="ECO:0000313" key="2">
    <source>
        <dbReference type="EMBL" id="OCL07050.1"/>
    </source>
</evidence>
<dbReference type="AlphaFoldDB" id="A0A8E2EYK7"/>
<dbReference type="Proteomes" id="UP000250140">
    <property type="component" value="Unassembled WGS sequence"/>
</dbReference>
<feature type="region of interest" description="Disordered" evidence="1">
    <location>
        <begin position="115"/>
        <end position="152"/>
    </location>
</feature>
<feature type="region of interest" description="Disordered" evidence="1">
    <location>
        <begin position="322"/>
        <end position="384"/>
    </location>
</feature>
<proteinExistence type="predicted"/>
<keyword evidence="3" id="KW-1185">Reference proteome</keyword>